<gene>
    <name evidence="2" type="ORF">J0M35_04750</name>
</gene>
<sequence>MNFWNIALTEFAFVVVVILGLGFVAKPRFMMRRNLMNGFPWGYYADQVPQGDPALFPGNDKDFLHDTGTAFGGLEGFGEYGEFSGFGQLGEYGNTFFTGGVDATSSGE</sequence>
<keyword evidence="1" id="KW-0472">Membrane</keyword>
<keyword evidence="1" id="KW-0812">Transmembrane</keyword>
<comment type="caution">
    <text evidence="2">The sequence shown here is derived from an EMBL/GenBank/DDBJ whole genome shotgun (WGS) entry which is preliminary data.</text>
</comment>
<evidence type="ECO:0000313" key="2">
    <source>
        <dbReference type="EMBL" id="MBN8659648.1"/>
    </source>
</evidence>
<name>A0A8J7PDG0_9BACT</name>
<reference evidence="2" key="1">
    <citation type="submission" date="2021-02" db="EMBL/GenBank/DDBJ databases">
        <title>Genome-Resolved Metagenomics of a Microbial Community Performing Photosynthetic Biological Nutrient Removal.</title>
        <authorList>
            <person name="Mcdaniel E.A."/>
        </authorList>
    </citation>
    <scope>NUCLEOTIDE SEQUENCE</scope>
    <source>
        <strain evidence="2">UWPOB_OBS1</strain>
    </source>
</reference>
<evidence type="ECO:0000313" key="3">
    <source>
        <dbReference type="Proteomes" id="UP000664277"/>
    </source>
</evidence>
<dbReference type="EMBL" id="JAFLCK010000004">
    <property type="protein sequence ID" value="MBN8659648.1"/>
    <property type="molecule type" value="Genomic_DNA"/>
</dbReference>
<dbReference type="AlphaFoldDB" id="A0A8J7PDG0"/>
<organism evidence="2 3">
    <name type="scientific">Candidatus Obscuribacter phosphatis</name>
    <dbReference type="NCBI Taxonomy" id="1906157"/>
    <lineage>
        <taxon>Bacteria</taxon>
        <taxon>Bacillati</taxon>
        <taxon>Candidatus Melainabacteria</taxon>
        <taxon>Candidatus Obscuribacterales</taxon>
        <taxon>Candidatus Obscuribacteraceae</taxon>
        <taxon>Candidatus Obscuribacter</taxon>
    </lineage>
</organism>
<feature type="transmembrane region" description="Helical" evidence="1">
    <location>
        <begin position="6"/>
        <end position="25"/>
    </location>
</feature>
<accession>A0A8J7PDG0</accession>
<protein>
    <submittedName>
        <fullName evidence="2">Uncharacterized protein</fullName>
    </submittedName>
</protein>
<proteinExistence type="predicted"/>
<evidence type="ECO:0000256" key="1">
    <source>
        <dbReference type="SAM" id="Phobius"/>
    </source>
</evidence>
<dbReference type="Proteomes" id="UP000664277">
    <property type="component" value="Unassembled WGS sequence"/>
</dbReference>
<keyword evidence="1" id="KW-1133">Transmembrane helix</keyword>